<dbReference type="AlphaFoldDB" id="A0A4R1Q161"/>
<dbReference type="SMART" id="SM00342">
    <property type="entry name" value="HTH_ARAC"/>
    <property type="match status" value="1"/>
</dbReference>
<keyword evidence="2 8" id="KW-0489">Methyltransferase</keyword>
<dbReference type="PANTHER" id="PTHR43280">
    <property type="entry name" value="ARAC-FAMILY TRANSCRIPTIONAL REGULATOR"/>
    <property type="match status" value="1"/>
</dbReference>
<dbReference type="GO" id="GO:0008168">
    <property type="term" value="F:methyltransferase activity"/>
    <property type="evidence" value="ECO:0007669"/>
    <property type="project" value="UniProtKB-KW"/>
</dbReference>
<evidence type="ECO:0000256" key="4">
    <source>
        <dbReference type="ARBA" id="ARBA00023125"/>
    </source>
</evidence>
<dbReference type="Gene3D" id="3.40.10.10">
    <property type="entry name" value="DNA Methylphosphotriester Repair Domain"/>
    <property type="match status" value="1"/>
</dbReference>
<dbReference type="Gene3D" id="1.10.10.60">
    <property type="entry name" value="Homeodomain-like"/>
    <property type="match status" value="2"/>
</dbReference>
<dbReference type="PIRSF" id="PIRSF000408">
    <property type="entry name" value="Alkyltransferas_AdaA"/>
    <property type="match status" value="1"/>
</dbReference>
<dbReference type="GO" id="GO:0006281">
    <property type="term" value="P:DNA repair"/>
    <property type="evidence" value="ECO:0007669"/>
    <property type="project" value="InterPro"/>
</dbReference>
<dbReference type="Pfam" id="PF02805">
    <property type="entry name" value="Ada_Zn_binding"/>
    <property type="match status" value="1"/>
</dbReference>
<keyword evidence="5" id="KW-0010">Activator</keyword>
<dbReference type="Proteomes" id="UP000295063">
    <property type="component" value="Unassembled WGS sequence"/>
</dbReference>
<feature type="domain" description="HTH araC/xylS-type" evidence="7">
    <location>
        <begin position="82"/>
        <end position="180"/>
    </location>
</feature>
<dbReference type="RefSeq" id="WP_243650419.1">
    <property type="nucleotide sequence ID" value="NZ_SLUI01000002.1"/>
</dbReference>
<keyword evidence="9" id="KW-1185">Reference proteome</keyword>
<evidence type="ECO:0000256" key="1">
    <source>
        <dbReference type="ARBA" id="ARBA00001947"/>
    </source>
</evidence>
<evidence type="ECO:0000256" key="6">
    <source>
        <dbReference type="ARBA" id="ARBA00023163"/>
    </source>
</evidence>
<dbReference type="GO" id="GO:0003700">
    <property type="term" value="F:DNA-binding transcription factor activity"/>
    <property type="evidence" value="ECO:0007669"/>
    <property type="project" value="InterPro"/>
</dbReference>
<dbReference type="InterPro" id="IPR009057">
    <property type="entry name" value="Homeodomain-like_sf"/>
</dbReference>
<dbReference type="Pfam" id="PF12833">
    <property type="entry name" value="HTH_18"/>
    <property type="match status" value="1"/>
</dbReference>
<protein>
    <submittedName>
        <fullName evidence="8">AraC family transcriptional regulator of adaptative response / methylphosphotriester-DNA alkyltransferase methyltransferase</fullName>
    </submittedName>
</protein>
<dbReference type="SUPFAM" id="SSF46689">
    <property type="entry name" value="Homeodomain-like"/>
    <property type="match status" value="1"/>
</dbReference>
<evidence type="ECO:0000313" key="8">
    <source>
        <dbReference type="EMBL" id="TCL39298.1"/>
    </source>
</evidence>
<dbReference type="PRINTS" id="PR00032">
    <property type="entry name" value="HTHARAC"/>
</dbReference>
<keyword evidence="8" id="KW-0808">Transferase</keyword>
<dbReference type="SUPFAM" id="SSF57884">
    <property type="entry name" value="Ada DNA repair protein, N-terminal domain (N-Ada 10)"/>
    <property type="match status" value="1"/>
</dbReference>
<dbReference type="InterPro" id="IPR020449">
    <property type="entry name" value="Tscrpt_reg_AraC-type_HTH"/>
</dbReference>
<comment type="caution">
    <text evidence="8">The sequence shown here is derived from an EMBL/GenBank/DDBJ whole genome shotgun (WGS) entry which is preliminary data.</text>
</comment>
<dbReference type="InterPro" id="IPR035451">
    <property type="entry name" value="Ada-like_dom_sf"/>
</dbReference>
<dbReference type="InterPro" id="IPR016220">
    <property type="entry name" value="Me-P-triester_DNA_alkyl-Trfase"/>
</dbReference>
<keyword evidence="3" id="KW-0805">Transcription regulation</keyword>
<sequence length="190" mass="21919">MLTEEEKWNAVVCSDSRYDHLFWYGVKTTGIFCRPSCKSKVPLRNNILFFDAIQQAYDYGLRPCKRCRPDLIEFNPGLEAAQNVKRILDTCYDDRLMLAAKIKALGISRNHLIALFHTHYHVTPVEYSNQLRTAKAAQLLRETDKAILQIALQCGFGSVSTFYHFFKKHIGFTPQEYRKTAGNGKDNYDN</sequence>
<evidence type="ECO:0000313" key="9">
    <source>
        <dbReference type="Proteomes" id="UP000295063"/>
    </source>
</evidence>
<dbReference type="GO" id="GO:0043565">
    <property type="term" value="F:sequence-specific DNA binding"/>
    <property type="evidence" value="ECO:0007669"/>
    <property type="project" value="InterPro"/>
</dbReference>
<dbReference type="PANTHER" id="PTHR43280:SF2">
    <property type="entry name" value="HTH-TYPE TRANSCRIPTIONAL REGULATOR EXSA"/>
    <property type="match status" value="1"/>
</dbReference>
<keyword evidence="6" id="KW-0804">Transcription</keyword>
<dbReference type="EMBL" id="SLUI01000002">
    <property type="protein sequence ID" value="TCL39298.1"/>
    <property type="molecule type" value="Genomic_DNA"/>
</dbReference>
<evidence type="ECO:0000259" key="7">
    <source>
        <dbReference type="PROSITE" id="PS01124"/>
    </source>
</evidence>
<evidence type="ECO:0000256" key="5">
    <source>
        <dbReference type="ARBA" id="ARBA00023159"/>
    </source>
</evidence>
<gene>
    <name evidence="8" type="ORF">EV210_102212</name>
</gene>
<dbReference type="GO" id="GO:0008270">
    <property type="term" value="F:zinc ion binding"/>
    <property type="evidence" value="ECO:0007669"/>
    <property type="project" value="InterPro"/>
</dbReference>
<evidence type="ECO:0000256" key="2">
    <source>
        <dbReference type="ARBA" id="ARBA00022603"/>
    </source>
</evidence>
<comment type="cofactor">
    <cofactor evidence="1">
        <name>Zn(2+)</name>
        <dbReference type="ChEBI" id="CHEBI:29105"/>
    </cofactor>
</comment>
<dbReference type="GO" id="GO:0032259">
    <property type="term" value="P:methylation"/>
    <property type="evidence" value="ECO:0007669"/>
    <property type="project" value="UniProtKB-KW"/>
</dbReference>
<reference evidence="8 9" key="1">
    <citation type="submission" date="2019-03" db="EMBL/GenBank/DDBJ databases">
        <title>Genomic Encyclopedia of Type Strains, Phase IV (KMG-IV): sequencing the most valuable type-strain genomes for metagenomic binning, comparative biology and taxonomic classification.</title>
        <authorList>
            <person name="Goeker M."/>
        </authorList>
    </citation>
    <scope>NUCLEOTIDE SEQUENCE [LARGE SCALE GENOMIC DNA]</scope>
    <source>
        <strain evidence="8 9">DSM 15969</strain>
    </source>
</reference>
<dbReference type="InterPro" id="IPR004026">
    <property type="entry name" value="Ada_DNA_repair_Zn-bd"/>
</dbReference>
<dbReference type="InterPro" id="IPR018060">
    <property type="entry name" value="HTH_AraC"/>
</dbReference>
<evidence type="ECO:0000256" key="3">
    <source>
        <dbReference type="ARBA" id="ARBA00023015"/>
    </source>
</evidence>
<keyword evidence="4" id="KW-0238">DNA-binding</keyword>
<dbReference type="PROSITE" id="PS01124">
    <property type="entry name" value="HTH_ARAC_FAMILY_2"/>
    <property type="match status" value="1"/>
</dbReference>
<name>A0A4R1Q161_9FIRM</name>
<organism evidence="8 9">
    <name type="scientific">Anaerospora hongkongensis</name>
    <dbReference type="NCBI Taxonomy" id="244830"/>
    <lineage>
        <taxon>Bacteria</taxon>
        <taxon>Bacillati</taxon>
        <taxon>Bacillota</taxon>
        <taxon>Negativicutes</taxon>
        <taxon>Selenomonadales</taxon>
        <taxon>Sporomusaceae</taxon>
        <taxon>Anaerospora</taxon>
    </lineage>
</organism>
<proteinExistence type="predicted"/>
<accession>A0A4R1Q161</accession>